<dbReference type="EMBL" id="VLXZ01000017">
    <property type="protein sequence ID" value="TSB44904.1"/>
    <property type="molecule type" value="Genomic_DNA"/>
</dbReference>
<name>A0A553ZTX0_9BACI</name>
<dbReference type="Gene3D" id="3.10.20.90">
    <property type="entry name" value="Phosphatidylinositol 3-kinase Catalytic Subunit, Chain A, domain 1"/>
    <property type="match status" value="1"/>
</dbReference>
<sequence length="79" mass="9287">MYIVLTIDMERYNRKSIDLRVSDQYTVKELIDITWQMNKMSGLPNDGYWVRIINKKKVLPHYAILANSGVTTGDRLRIL</sequence>
<evidence type="ECO:0000313" key="2">
    <source>
        <dbReference type="Proteomes" id="UP000318521"/>
    </source>
</evidence>
<dbReference type="Proteomes" id="UP000318521">
    <property type="component" value="Unassembled WGS sequence"/>
</dbReference>
<accession>A0A553ZTX0</accession>
<reference evidence="1 2" key="1">
    <citation type="submission" date="2019-07" db="EMBL/GenBank/DDBJ databases">
        <authorList>
            <person name="Park Y.J."/>
            <person name="Jeong S.E."/>
            <person name="Jung H.S."/>
        </authorList>
    </citation>
    <scope>NUCLEOTIDE SEQUENCE [LARGE SCALE GENOMIC DNA]</scope>
    <source>
        <strain evidence="2">P16(2019)</strain>
    </source>
</reference>
<dbReference type="InterPro" id="IPR024962">
    <property type="entry name" value="YukD-like"/>
</dbReference>
<proteinExistence type="predicted"/>
<evidence type="ECO:0000313" key="1">
    <source>
        <dbReference type="EMBL" id="TSB44904.1"/>
    </source>
</evidence>
<gene>
    <name evidence="1" type="ORF">FN960_18825</name>
</gene>
<keyword evidence="2" id="KW-1185">Reference proteome</keyword>
<organism evidence="1 2">
    <name type="scientific">Alkalicoccobacillus porphyridii</name>
    <dbReference type="NCBI Taxonomy" id="2597270"/>
    <lineage>
        <taxon>Bacteria</taxon>
        <taxon>Bacillati</taxon>
        <taxon>Bacillota</taxon>
        <taxon>Bacilli</taxon>
        <taxon>Bacillales</taxon>
        <taxon>Bacillaceae</taxon>
        <taxon>Alkalicoccobacillus</taxon>
    </lineage>
</organism>
<comment type="caution">
    <text evidence="1">The sequence shown here is derived from an EMBL/GenBank/DDBJ whole genome shotgun (WGS) entry which is preliminary data.</text>
</comment>
<dbReference type="RefSeq" id="WP_143850423.1">
    <property type="nucleotide sequence ID" value="NZ_VLXZ01000017.1"/>
</dbReference>
<protein>
    <submittedName>
        <fullName evidence="1">Ubiquitin</fullName>
    </submittedName>
</protein>
<dbReference type="Pfam" id="PF08817">
    <property type="entry name" value="YukD"/>
    <property type="match status" value="1"/>
</dbReference>
<dbReference type="OrthoDB" id="2437963at2"/>
<dbReference type="AlphaFoldDB" id="A0A553ZTX0"/>